<dbReference type="GO" id="GO:0006955">
    <property type="term" value="P:immune response"/>
    <property type="evidence" value="ECO:0007669"/>
    <property type="project" value="InterPro"/>
</dbReference>
<dbReference type="InterPro" id="IPR000827">
    <property type="entry name" value="Chemokine_CC_CS"/>
</dbReference>
<dbReference type="Pfam" id="PF00048">
    <property type="entry name" value="IL8"/>
    <property type="match status" value="1"/>
</dbReference>
<dbReference type="PANTHER" id="PTHR12015:SF111">
    <property type="entry name" value="C-C MOTIF CHEMOKINE 17"/>
    <property type="match status" value="1"/>
</dbReference>
<evidence type="ECO:0000259" key="12">
    <source>
        <dbReference type="SMART" id="SM00199"/>
    </source>
</evidence>
<keyword evidence="3 10" id="KW-0145">Chemotaxis</keyword>
<feature type="region of interest" description="Disordered" evidence="11">
    <location>
        <begin position="30"/>
        <end position="86"/>
    </location>
</feature>
<sequence>TLAEPPPAPDAMTPLKMLLLLALLLGASLPDTHADDGEEKDKKAGGEEEGNEGEEEGGEDGNEDDGEEEDEEAGGEEEGEEGGMMVMKMIVRRLVGRRRGRMVMKRMVKKAGGEEEGEEEDEKDGEEKEESEEDSDEEGEEEEHDEATAVPRNWLGVNKALAVGPGWADPGRQRLQHGHSVTTDTAQWPGHLREPRSLSSQSRPSPKATPHFCLHMSDLFSCAKMRKQALETRAVHVGLECCLEFNRKPIPLRRLVGWGRTSEECSKMAILLITAQGRVICSDPKDPKTKRALKYLQRAKKSHGFPDQES</sequence>
<keyword evidence="4 10" id="KW-0202">Cytokine</keyword>
<dbReference type="InterPro" id="IPR036048">
    <property type="entry name" value="Interleukin_8-like_sf"/>
</dbReference>
<evidence type="ECO:0000256" key="1">
    <source>
        <dbReference type="ARBA" id="ARBA00004613"/>
    </source>
</evidence>
<feature type="domain" description="Chemokine interleukin-8-like" evidence="12">
    <location>
        <begin position="238"/>
        <end position="296"/>
    </location>
</feature>
<feature type="region of interest" description="Disordered" evidence="11">
    <location>
        <begin position="106"/>
        <end position="209"/>
    </location>
</feature>
<comment type="caution">
    <text evidence="13">The sequence shown here is derived from an EMBL/GenBank/DDBJ whole genome shotgun (WGS) entry which is preliminary data.</text>
</comment>
<dbReference type="CDD" id="cd00272">
    <property type="entry name" value="Chemokine_CC"/>
    <property type="match status" value="1"/>
</dbReference>
<feature type="non-terminal residue" evidence="13">
    <location>
        <position position="310"/>
    </location>
</feature>
<keyword evidence="5 10" id="KW-0964">Secreted</keyword>
<evidence type="ECO:0000256" key="3">
    <source>
        <dbReference type="ARBA" id="ARBA00022500"/>
    </source>
</evidence>
<dbReference type="PROSITE" id="PS00472">
    <property type="entry name" value="SMALL_CYTOKINES_CC"/>
    <property type="match status" value="1"/>
</dbReference>
<protein>
    <recommendedName>
        <fullName evidence="10">C-C motif chemokine</fullName>
    </recommendedName>
</protein>
<dbReference type="OrthoDB" id="9447832at2759"/>
<comment type="function">
    <text evidence="9">Chemokine, which displays chemotactic activity for T lymphocytes, preferentially Th2 cells, but not monocytes or granulocytes. Therefore plays an important role in a wide range of inflammatory and immunological processes. Acts by binding to CCR4 at T-cell surface. Mediates GM-CSF/CSF2-driven pain and inflammation. In the brain, required to maintain the typical, highly branched morphology of hippocampal microglia under homeostatic conditions. May be important for the appropriate adaptation of microglial morphology and synaptic plasticity to acute lipopolysaccharide (LPS)-induced neuroinflammation. Plays a role in wound healing, mainly by inducing fibroblast migration into the wound.</text>
</comment>
<dbReference type="PANTHER" id="PTHR12015">
    <property type="entry name" value="SMALL INDUCIBLE CYTOKINE A"/>
    <property type="match status" value="1"/>
</dbReference>
<dbReference type="InterPro" id="IPR001811">
    <property type="entry name" value="Chemokine_IL8-like_dom"/>
</dbReference>
<feature type="signal peptide" evidence="10">
    <location>
        <begin position="1"/>
        <end position="34"/>
    </location>
</feature>
<dbReference type="EMBL" id="JAGFMF010011389">
    <property type="protein sequence ID" value="KAG8524337.1"/>
    <property type="molecule type" value="Genomic_DNA"/>
</dbReference>
<feature type="chain" id="PRO_5035339700" description="C-C motif chemokine" evidence="10">
    <location>
        <begin position="35"/>
        <end position="310"/>
    </location>
</feature>
<feature type="compositionally biased region" description="Acidic residues" evidence="11">
    <location>
        <begin position="114"/>
        <end position="145"/>
    </location>
</feature>
<keyword evidence="14" id="KW-1185">Reference proteome</keyword>
<evidence type="ECO:0000313" key="14">
    <source>
        <dbReference type="Proteomes" id="UP000700334"/>
    </source>
</evidence>
<evidence type="ECO:0000256" key="9">
    <source>
        <dbReference type="ARBA" id="ARBA00046039"/>
    </source>
</evidence>
<evidence type="ECO:0000256" key="5">
    <source>
        <dbReference type="ARBA" id="ARBA00022525"/>
    </source>
</evidence>
<evidence type="ECO:0000313" key="13">
    <source>
        <dbReference type="EMBL" id="KAG8524337.1"/>
    </source>
</evidence>
<dbReference type="Proteomes" id="UP000700334">
    <property type="component" value="Unassembled WGS sequence"/>
</dbReference>
<keyword evidence="7" id="KW-1015">Disulfide bond</keyword>
<dbReference type="Gene3D" id="2.40.50.40">
    <property type="match status" value="1"/>
</dbReference>
<feature type="compositionally biased region" description="Acidic residues" evidence="11">
    <location>
        <begin position="47"/>
        <end position="81"/>
    </location>
</feature>
<dbReference type="GO" id="GO:0005615">
    <property type="term" value="C:extracellular space"/>
    <property type="evidence" value="ECO:0007669"/>
    <property type="project" value="UniProtKB-KW"/>
</dbReference>
<accession>A0A8J6AWH7</accession>
<evidence type="ECO:0000256" key="10">
    <source>
        <dbReference type="RuleBase" id="RU361150"/>
    </source>
</evidence>
<dbReference type="GO" id="GO:0006954">
    <property type="term" value="P:inflammatory response"/>
    <property type="evidence" value="ECO:0007669"/>
    <property type="project" value="UniProtKB-KW"/>
</dbReference>
<organism evidence="13 14">
    <name type="scientific">Galemys pyrenaicus</name>
    <name type="common">Iberian desman</name>
    <name type="synonym">Pyrenean desman</name>
    <dbReference type="NCBI Taxonomy" id="202257"/>
    <lineage>
        <taxon>Eukaryota</taxon>
        <taxon>Metazoa</taxon>
        <taxon>Chordata</taxon>
        <taxon>Craniata</taxon>
        <taxon>Vertebrata</taxon>
        <taxon>Euteleostomi</taxon>
        <taxon>Mammalia</taxon>
        <taxon>Eutheria</taxon>
        <taxon>Laurasiatheria</taxon>
        <taxon>Eulipotyphla</taxon>
        <taxon>Talpidae</taxon>
        <taxon>Galemys</taxon>
    </lineage>
</organism>
<reference evidence="13" key="1">
    <citation type="journal article" date="2021" name="Evol. Appl.">
        <title>The genome of the Pyrenean desman and the effects of bottlenecks and inbreeding on the genomic landscape of an endangered species.</title>
        <authorList>
            <person name="Escoda L."/>
            <person name="Castresana J."/>
        </authorList>
    </citation>
    <scope>NUCLEOTIDE SEQUENCE</scope>
    <source>
        <strain evidence="13">IBE-C5619</strain>
    </source>
</reference>
<keyword evidence="6 10" id="KW-0732">Signal</keyword>
<comment type="subcellular location">
    <subcellularLocation>
        <location evidence="1 10">Secreted</location>
    </subcellularLocation>
</comment>
<evidence type="ECO:0000256" key="11">
    <source>
        <dbReference type="SAM" id="MobiDB-lite"/>
    </source>
</evidence>
<evidence type="ECO:0000256" key="4">
    <source>
        <dbReference type="ARBA" id="ARBA00022514"/>
    </source>
</evidence>
<feature type="compositionally biased region" description="Basic and acidic residues" evidence="11">
    <location>
        <begin position="32"/>
        <end position="46"/>
    </location>
</feature>
<dbReference type="SMART" id="SM00199">
    <property type="entry name" value="SCY"/>
    <property type="match status" value="1"/>
</dbReference>
<gene>
    <name evidence="13" type="ORF">J0S82_006748</name>
</gene>
<dbReference type="AlphaFoldDB" id="A0A8J6AWH7"/>
<evidence type="ECO:0000256" key="2">
    <source>
        <dbReference type="ARBA" id="ARBA00010868"/>
    </source>
</evidence>
<dbReference type="SUPFAM" id="SSF54117">
    <property type="entry name" value="Interleukin 8-like chemokines"/>
    <property type="match status" value="1"/>
</dbReference>
<comment type="similarity">
    <text evidence="2 10">Belongs to the intercrine beta (chemokine CC) family.</text>
</comment>
<proteinExistence type="inferred from homology"/>
<dbReference type="GO" id="GO:0008009">
    <property type="term" value="F:chemokine activity"/>
    <property type="evidence" value="ECO:0007669"/>
    <property type="project" value="InterPro"/>
</dbReference>
<dbReference type="InterPro" id="IPR039809">
    <property type="entry name" value="Chemokine_b/g/d"/>
</dbReference>
<evidence type="ECO:0000256" key="6">
    <source>
        <dbReference type="ARBA" id="ARBA00022729"/>
    </source>
</evidence>
<keyword evidence="8" id="KW-0395">Inflammatory response</keyword>
<feature type="compositionally biased region" description="Low complexity" evidence="11">
    <location>
        <begin position="197"/>
        <end position="206"/>
    </location>
</feature>
<evidence type="ECO:0000256" key="8">
    <source>
        <dbReference type="ARBA" id="ARBA00023198"/>
    </source>
</evidence>
<evidence type="ECO:0000256" key="7">
    <source>
        <dbReference type="ARBA" id="ARBA00023157"/>
    </source>
</evidence>
<name>A0A8J6AWH7_GALPY</name>